<reference evidence="1 2" key="1">
    <citation type="journal article" date="2018" name="Gigascience">
        <title>Genomes of trombidid mites reveal novel predicted allergens and laterally-transferred genes associated with secondary metabolism.</title>
        <authorList>
            <person name="Dong X."/>
            <person name="Chaisiri K."/>
            <person name="Xia D."/>
            <person name="Armstrong S.D."/>
            <person name="Fang Y."/>
            <person name="Donnelly M.J."/>
            <person name="Kadowaki T."/>
            <person name="McGarry J.W."/>
            <person name="Darby A.C."/>
            <person name="Makepeace B.L."/>
        </authorList>
    </citation>
    <scope>NUCLEOTIDE SEQUENCE [LARGE SCALE GENOMIC DNA]</scope>
    <source>
        <strain evidence="1">UoL-UT</strain>
    </source>
</reference>
<comment type="caution">
    <text evidence="1">The sequence shown here is derived from an EMBL/GenBank/DDBJ whole genome shotgun (WGS) entry which is preliminary data.</text>
</comment>
<organism evidence="1 2">
    <name type="scientific">Leptotrombidium deliense</name>
    <dbReference type="NCBI Taxonomy" id="299467"/>
    <lineage>
        <taxon>Eukaryota</taxon>
        <taxon>Metazoa</taxon>
        <taxon>Ecdysozoa</taxon>
        <taxon>Arthropoda</taxon>
        <taxon>Chelicerata</taxon>
        <taxon>Arachnida</taxon>
        <taxon>Acari</taxon>
        <taxon>Acariformes</taxon>
        <taxon>Trombidiformes</taxon>
        <taxon>Prostigmata</taxon>
        <taxon>Anystina</taxon>
        <taxon>Parasitengona</taxon>
        <taxon>Trombiculoidea</taxon>
        <taxon>Trombiculidae</taxon>
        <taxon>Leptotrombidium</taxon>
    </lineage>
</organism>
<dbReference type="VEuPathDB" id="VectorBase:LDEU006104"/>
<proteinExistence type="predicted"/>
<dbReference type="STRING" id="299467.A0A443SEJ0"/>
<gene>
    <name evidence="1" type="ORF">B4U80_03697</name>
</gene>
<dbReference type="AlphaFoldDB" id="A0A443SEJ0"/>
<feature type="non-terminal residue" evidence="1">
    <location>
        <position position="1"/>
    </location>
</feature>
<dbReference type="PANTHER" id="PTHR33964">
    <property type="entry name" value="RE45066P-RELATED"/>
    <property type="match status" value="1"/>
</dbReference>
<evidence type="ECO:0000313" key="2">
    <source>
        <dbReference type="Proteomes" id="UP000288716"/>
    </source>
</evidence>
<keyword evidence="2" id="KW-1185">Reference proteome</keyword>
<protein>
    <submittedName>
        <fullName evidence="1">Uncharacterized protein</fullName>
    </submittedName>
</protein>
<evidence type="ECO:0000313" key="1">
    <source>
        <dbReference type="EMBL" id="RWS25936.1"/>
    </source>
</evidence>
<dbReference type="EMBL" id="NCKV01003227">
    <property type="protein sequence ID" value="RWS25936.1"/>
    <property type="molecule type" value="Genomic_DNA"/>
</dbReference>
<name>A0A443SEJ0_9ACAR</name>
<dbReference type="Proteomes" id="UP000288716">
    <property type="component" value="Unassembled WGS sequence"/>
</dbReference>
<dbReference type="OrthoDB" id="6505882at2759"/>
<sequence>QSLDVVKCIKGYMKKCGTPLQRELFDFGTEHFQKSVEQFCAPNGESRTKFLAESPCIHDKVLKQKAYKDNCVNPLLATLDHTKQLENQDDRLDASCCGYNKWEACTFGLIDKSCGAPAK</sequence>
<dbReference type="PANTHER" id="PTHR33964:SF1">
    <property type="entry name" value="RE45066P"/>
    <property type="match status" value="1"/>
</dbReference>
<accession>A0A443SEJ0</accession>